<dbReference type="GO" id="GO:0005524">
    <property type="term" value="F:ATP binding"/>
    <property type="evidence" value="ECO:0007669"/>
    <property type="project" value="InterPro"/>
</dbReference>
<sequence>MDTSFQSPAQAQGRGRTSTTTQEEELQLLTTTGRPLNAYVTLITQEEEEIQLITTPGQPLNAYVTLITTQEEEELQIIATEEEIQILTTPGRPLNANKVDFSKYVEQHTYVFNDVFDADANNEEVYKRTAIPLVTHGGKATCFASGRTGSSKAFMLDQRHGLYIYAGQEIFTLLQDRRFNQLASYIGFYEAYQGQLFDIMNQRKKIFPQDDGSDVIFAELREFKIDNSLLECVCATCLAQHPLDLCKLHVIQICALGDLEFNFEF</sequence>
<evidence type="ECO:0000313" key="10">
    <source>
        <dbReference type="Proteomes" id="UP000234323"/>
    </source>
</evidence>
<keyword evidence="10" id="KW-1185">Reference proteome</keyword>
<name>A0A2I1GMZ8_9GLOM</name>
<keyword evidence="2" id="KW-0963">Cytoplasm</keyword>
<evidence type="ECO:0000256" key="3">
    <source>
        <dbReference type="ARBA" id="ARBA00022701"/>
    </source>
</evidence>
<evidence type="ECO:0000256" key="2">
    <source>
        <dbReference type="ARBA" id="ARBA00022490"/>
    </source>
</evidence>
<reference evidence="9 10" key="1">
    <citation type="submission" date="2015-10" db="EMBL/GenBank/DDBJ databases">
        <title>Genome analyses suggest a sexual origin of heterokaryosis in a supposedly ancient asexual fungus.</title>
        <authorList>
            <person name="Ropars J."/>
            <person name="Sedzielewska K."/>
            <person name="Noel J."/>
            <person name="Charron P."/>
            <person name="Farinelli L."/>
            <person name="Marton T."/>
            <person name="Kruger M."/>
            <person name="Pelin A."/>
            <person name="Brachmann A."/>
            <person name="Corradi N."/>
        </authorList>
    </citation>
    <scope>NUCLEOTIDE SEQUENCE [LARGE SCALE GENOMIC DNA]</scope>
    <source>
        <strain evidence="9 10">A4</strain>
    </source>
</reference>
<dbReference type="GO" id="GO:0007018">
    <property type="term" value="P:microtubule-based movement"/>
    <property type="evidence" value="ECO:0007669"/>
    <property type="project" value="InterPro"/>
</dbReference>
<dbReference type="SUPFAM" id="SSF52540">
    <property type="entry name" value="P-loop containing nucleoside triphosphate hydrolases"/>
    <property type="match status" value="1"/>
</dbReference>
<dbReference type="GO" id="GO:0003777">
    <property type="term" value="F:microtubule motor activity"/>
    <property type="evidence" value="ECO:0007669"/>
    <property type="project" value="InterPro"/>
</dbReference>
<feature type="domain" description="Kinesin motor" evidence="8">
    <location>
        <begin position="59"/>
        <end position="265"/>
    </location>
</feature>
<dbReference type="AlphaFoldDB" id="A0A2I1GMZ8"/>
<keyword evidence="5" id="KW-0206">Cytoskeleton</keyword>
<evidence type="ECO:0000256" key="5">
    <source>
        <dbReference type="ARBA" id="ARBA00023212"/>
    </source>
</evidence>
<accession>A0A2I1GMZ8</accession>
<dbReference type="VEuPathDB" id="FungiDB:RhiirA1_537700"/>
<dbReference type="PANTHER" id="PTHR47971">
    <property type="entry name" value="KINESIN-RELATED PROTEIN 6"/>
    <property type="match status" value="1"/>
</dbReference>
<dbReference type="PANTHER" id="PTHR47971:SF8">
    <property type="entry name" value="KINESIN-LIKE PROTEIN"/>
    <property type="match status" value="1"/>
</dbReference>
<dbReference type="GO" id="GO:0008017">
    <property type="term" value="F:microtubule binding"/>
    <property type="evidence" value="ECO:0007669"/>
    <property type="project" value="InterPro"/>
</dbReference>
<gene>
    <name evidence="9" type="ORF">RhiirA4_403952</name>
</gene>
<proteinExistence type="inferred from homology"/>
<evidence type="ECO:0000259" key="8">
    <source>
        <dbReference type="PROSITE" id="PS50067"/>
    </source>
</evidence>
<dbReference type="GO" id="GO:0007019">
    <property type="term" value="P:microtubule depolymerization"/>
    <property type="evidence" value="ECO:0007669"/>
    <property type="project" value="TreeGrafter"/>
</dbReference>
<evidence type="ECO:0000256" key="6">
    <source>
        <dbReference type="PROSITE-ProRule" id="PRU00283"/>
    </source>
</evidence>
<dbReference type="VEuPathDB" id="FungiDB:RhiirFUN_022212"/>
<dbReference type="InterPro" id="IPR001752">
    <property type="entry name" value="Kinesin_motor_dom"/>
</dbReference>
<comment type="subcellular location">
    <subcellularLocation>
        <location evidence="1">Cytoplasm</location>
        <location evidence="1">Cytoskeleton</location>
    </subcellularLocation>
</comment>
<evidence type="ECO:0000256" key="4">
    <source>
        <dbReference type="ARBA" id="ARBA00023175"/>
    </source>
</evidence>
<evidence type="ECO:0000313" key="9">
    <source>
        <dbReference type="EMBL" id="PKY47914.1"/>
    </source>
</evidence>
<dbReference type="InterPro" id="IPR027417">
    <property type="entry name" value="P-loop_NTPase"/>
</dbReference>
<feature type="region of interest" description="Disordered" evidence="7">
    <location>
        <begin position="1"/>
        <end position="24"/>
    </location>
</feature>
<dbReference type="GO" id="GO:0005874">
    <property type="term" value="C:microtubule"/>
    <property type="evidence" value="ECO:0007669"/>
    <property type="project" value="UniProtKB-KW"/>
</dbReference>
<dbReference type="EMBL" id="LLXI01000588">
    <property type="protein sequence ID" value="PKY47914.1"/>
    <property type="molecule type" value="Genomic_DNA"/>
</dbReference>
<dbReference type="Proteomes" id="UP000234323">
    <property type="component" value="Unassembled WGS sequence"/>
</dbReference>
<protein>
    <recommendedName>
        <fullName evidence="8">Kinesin motor domain-containing protein</fullName>
    </recommendedName>
</protein>
<dbReference type="PROSITE" id="PS50067">
    <property type="entry name" value="KINESIN_MOTOR_2"/>
    <property type="match status" value="1"/>
</dbReference>
<comment type="similarity">
    <text evidence="6">Belongs to the TRAFAC class myosin-kinesin ATPase superfamily. Kinesin family.</text>
</comment>
<evidence type="ECO:0000256" key="1">
    <source>
        <dbReference type="ARBA" id="ARBA00004245"/>
    </source>
</evidence>
<dbReference type="Pfam" id="PF00225">
    <property type="entry name" value="Kinesin"/>
    <property type="match status" value="1"/>
</dbReference>
<dbReference type="InterPro" id="IPR036961">
    <property type="entry name" value="Kinesin_motor_dom_sf"/>
</dbReference>
<organism evidence="9 10">
    <name type="scientific">Rhizophagus irregularis</name>
    <dbReference type="NCBI Taxonomy" id="588596"/>
    <lineage>
        <taxon>Eukaryota</taxon>
        <taxon>Fungi</taxon>
        <taxon>Fungi incertae sedis</taxon>
        <taxon>Mucoromycota</taxon>
        <taxon>Glomeromycotina</taxon>
        <taxon>Glomeromycetes</taxon>
        <taxon>Glomerales</taxon>
        <taxon>Glomeraceae</taxon>
        <taxon>Rhizophagus</taxon>
    </lineage>
</organism>
<comment type="caution">
    <text evidence="6">Lacks conserved residue(s) required for the propagation of feature annotation.</text>
</comment>
<feature type="compositionally biased region" description="Polar residues" evidence="7">
    <location>
        <begin position="1"/>
        <end position="18"/>
    </location>
</feature>
<evidence type="ECO:0000256" key="7">
    <source>
        <dbReference type="SAM" id="MobiDB-lite"/>
    </source>
</evidence>
<dbReference type="Gene3D" id="3.40.850.10">
    <property type="entry name" value="Kinesin motor domain"/>
    <property type="match status" value="1"/>
</dbReference>
<dbReference type="InterPro" id="IPR027640">
    <property type="entry name" value="Kinesin-like_fam"/>
</dbReference>
<dbReference type="VEuPathDB" id="FungiDB:FUN_016902"/>
<keyword evidence="4" id="KW-0505">Motor protein</keyword>
<keyword evidence="3" id="KW-0493">Microtubule</keyword>
<comment type="caution">
    <text evidence="9">The sequence shown here is derived from an EMBL/GenBank/DDBJ whole genome shotgun (WGS) entry which is preliminary data.</text>
</comment>
<dbReference type="OrthoDB" id="2383373at2759"/>